<dbReference type="PROSITE" id="PS51462">
    <property type="entry name" value="NUDIX"/>
    <property type="match status" value="1"/>
</dbReference>
<evidence type="ECO:0000256" key="2">
    <source>
        <dbReference type="ARBA" id="ARBA00022801"/>
    </source>
</evidence>
<accession>A0ABQ5VBH4</accession>
<dbReference type="PRINTS" id="PR00502">
    <property type="entry name" value="NUDIXFAMILY"/>
</dbReference>
<evidence type="ECO:0000313" key="6">
    <source>
        <dbReference type="Proteomes" id="UP001161391"/>
    </source>
</evidence>
<feature type="domain" description="Nudix hydrolase" evidence="4">
    <location>
        <begin position="1"/>
        <end position="119"/>
    </location>
</feature>
<evidence type="ECO:0000256" key="1">
    <source>
        <dbReference type="ARBA" id="ARBA00001946"/>
    </source>
</evidence>
<dbReference type="PANTHER" id="PTHR43736">
    <property type="entry name" value="ADP-RIBOSE PYROPHOSPHATASE"/>
    <property type="match status" value="1"/>
</dbReference>
<dbReference type="CDD" id="cd04673">
    <property type="entry name" value="NUDIX_ADPRase"/>
    <property type="match status" value="1"/>
</dbReference>
<dbReference type="InterPro" id="IPR020084">
    <property type="entry name" value="NUDIX_hydrolase_CS"/>
</dbReference>
<dbReference type="InterPro" id="IPR000086">
    <property type="entry name" value="NUDIX_hydrolase_dom"/>
</dbReference>
<proteinExistence type="inferred from homology"/>
<dbReference type="InterPro" id="IPR015797">
    <property type="entry name" value="NUDIX_hydrolase-like_dom_sf"/>
</dbReference>
<reference evidence="5" key="2">
    <citation type="submission" date="2023-01" db="EMBL/GenBank/DDBJ databases">
        <title>Draft genome sequence of Algimonas ampicilliniresistens strain NBRC 108219.</title>
        <authorList>
            <person name="Sun Q."/>
            <person name="Mori K."/>
        </authorList>
    </citation>
    <scope>NUCLEOTIDE SEQUENCE</scope>
    <source>
        <strain evidence="5">NBRC 108219</strain>
    </source>
</reference>
<dbReference type="SUPFAM" id="SSF55811">
    <property type="entry name" value="Nudix"/>
    <property type="match status" value="1"/>
</dbReference>
<organism evidence="5 6">
    <name type="scientific">Algimonas ampicilliniresistens</name>
    <dbReference type="NCBI Taxonomy" id="1298735"/>
    <lineage>
        <taxon>Bacteria</taxon>
        <taxon>Pseudomonadati</taxon>
        <taxon>Pseudomonadota</taxon>
        <taxon>Alphaproteobacteria</taxon>
        <taxon>Maricaulales</taxon>
        <taxon>Robiginitomaculaceae</taxon>
        <taxon>Algimonas</taxon>
    </lineage>
</organism>
<dbReference type="PANTHER" id="PTHR43736:SF1">
    <property type="entry name" value="DIHYDRONEOPTERIN TRIPHOSPHATE DIPHOSPHATASE"/>
    <property type="match status" value="1"/>
</dbReference>
<keyword evidence="2 3" id="KW-0378">Hydrolase</keyword>
<dbReference type="Proteomes" id="UP001161391">
    <property type="component" value="Unassembled WGS sequence"/>
</dbReference>
<dbReference type="PROSITE" id="PS00893">
    <property type="entry name" value="NUDIX_BOX"/>
    <property type="match status" value="1"/>
</dbReference>
<evidence type="ECO:0000256" key="3">
    <source>
        <dbReference type="RuleBase" id="RU003476"/>
    </source>
</evidence>
<sequence length="132" mass="14385">MICFRGDEVLLIRRGKAPRQGEWSLPGGRIEPGESEPDAALRELAEETGVTATLGPKIATIDAEFEGVRYRLHDYVALWDSGTPKGADDALDARFVAIDTVDELGMWAKTVDVIQNAYSAIEPRAKKQGTLA</sequence>
<protein>
    <submittedName>
        <fullName evidence="5">DNA mismatch repair protein MutT</fullName>
    </submittedName>
</protein>
<dbReference type="InterPro" id="IPR020476">
    <property type="entry name" value="Nudix_hydrolase"/>
</dbReference>
<evidence type="ECO:0000313" key="5">
    <source>
        <dbReference type="EMBL" id="GLQ24843.1"/>
    </source>
</evidence>
<dbReference type="EMBL" id="BSNK01000002">
    <property type="protein sequence ID" value="GLQ24843.1"/>
    <property type="molecule type" value="Genomic_DNA"/>
</dbReference>
<keyword evidence="6" id="KW-1185">Reference proteome</keyword>
<gene>
    <name evidence="5" type="ORF">GCM10007853_27170</name>
</gene>
<comment type="similarity">
    <text evidence="3">Belongs to the Nudix hydrolase family.</text>
</comment>
<comment type="caution">
    <text evidence="5">The sequence shown here is derived from an EMBL/GenBank/DDBJ whole genome shotgun (WGS) entry which is preliminary data.</text>
</comment>
<dbReference type="Gene3D" id="3.90.79.10">
    <property type="entry name" value="Nucleoside Triphosphate Pyrophosphohydrolase"/>
    <property type="match status" value="1"/>
</dbReference>
<dbReference type="Pfam" id="PF00293">
    <property type="entry name" value="NUDIX"/>
    <property type="match status" value="1"/>
</dbReference>
<evidence type="ECO:0000259" key="4">
    <source>
        <dbReference type="PROSITE" id="PS51462"/>
    </source>
</evidence>
<name>A0ABQ5VBH4_9PROT</name>
<comment type="cofactor">
    <cofactor evidence="1">
        <name>Mg(2+)</name>
        <dbReference type="ChEBI" id="CHEBI:18420"/>
    </cofactor>
</comment>
<reference evidence="5" key="1">
    <citation type="journal article" date="2014" name="Int. J. Syst. Evol. Microbiol.">
        <title>Complete genome of a new Firmicutes species belonging to the dominant human colonic microbiota ('Ruminococcus bicirculans') reveals two chromosomes and a selective capacity to utilize plant glucans.</title>
        <authorList>
            <consortium name="NISC Comparative Sequencing Program"/>
            <person name="Wegmann U."/>
            <person name="Louis P."/>
            <person name="Goesmann A."/>
            <person name="Henrissat B."/>
            <person name="Duncan S.H."/>
            <person name="Flint H.J."/>
        </authorList>
    </citation>
    <scope>NUCLEOTIDE SEQUENCE</scope>
    <source>
        <strain evidence="5">NBRC 108219</strain>
    </source>
</reference>